<dbReference type="OrthoDB" id="8244261at2"/>
<dbReference type="Proteomes" id="UP000246085">
    <property type="component" value="Chromosome BRAD3257"/>
</dbReference>
<protein>
    <submittedName>
        <fullName evidence="1">Uncharacterized protein</fullName>
    </submittedName>
</protein>
<proteinExistence type="predicted"/>
<evidence type="ECO:0000313" key="2">
    <source>
        <dbReference type="Proteomes" id="UP000246085"/>
    </source>
</evidence>
<sequence length="61" mass="6951">MIDEKRNAEDFRWSEQIAASIVDESLVAKLIAEDQAEWARQIVAQDIHIQLVSGFRPPNSN</sequence>
<accession>A0A2U3PX98</accession>
<reference evidence="1 2" key="1">
    <citation type="submission" date="2018-03" db="EMBL/GenBank/DDBJ databases">
        <authorList>
            <person name="Gully D."/>
        </authorList>
    </citation>
    <scope>NUCLEOTIDE SEQUENCE [LARGE SCALE GENOMIC DNA]</scope>
    <source>
        <strain evidence="1">ORS3257</strain>
    </source>
</reference>
<accession>A0A4Q0Q9M8</accession>
<dbReference type="AlphaFoldDB" id="A0A2U3PX98"/>
<gene>
    <name evidence="1" type="ORF">BRAD3257_2671</name>
</gene>
<dbReference type="EMBL" id="LS398110">
    <property type="protein sequence ID" value="SPP93739.1"/>
    <property type="molecule type" value="Genomic_DNA"/>
</dbReference>
<organism evidence="1 2">
    <name type="scientific">Bradyrhizobium vignae</name>
    <dbReference type="NCBI Taxonomy" id="1549949"/>
    <lineage>
        <taxon>Bacteria</taxon>
        <taxon>Pseudomonadati</taxon>
        <taxon>Pseudomonadota</taxon>
        <taxon>Alphaproteobacteria</taxon>
        <taxon>Hyphomicrobiales</taxon>
        <taxon>Nitrobacteraceae</taxon>
        <taxon>Bradyrhizobium</taxon>
    </lineage>
</organism>
<evidence type="ECO:0000313" key="1">
    <source>
        <dbReference type="EMBL" id="SPP93739.1"/>
    </source>
</evidence>
<name>A0A2U3PX98_9BRAD</name>
<dbReference type="RefSeq" id="WP_122401986.1">
    <property type="nucleotide sequence ID" value="NZ_LS398110.1"/>
</dbReference>
<dbReference type="KEGG" id="bvz:BRAD3257_2671"/>